<evidence type="ECO:0000313" key="2">
    <source>
        <dbReference type="Proteomes" id="UP000028194"/>
    </source>
</evidence>
<dbReference type="Proteomes" id="UP000028194">
    <property type="component" value="Chromosome"/>
</dbReference>
<dbReference type="GeneID" id="41596454"/>
<dbReference type="HOGENOM" id="CLU_2420150_0_0_2"/>
<proteinExistence type="predicted"/>
<evidence type="ECO:0000313" key="1">
    <source>
        <dbReference type="EMBL" id="AIF82672.1"/>
    </source>
</evidence>
<accession>A0A075MPF4</accession>
<dbReference type="EMBL" id="CP007174">
    <property type="protein sequence ID" value="AIF82672.1"/>
    <property type="molecule type" value="Genomic_DNA"/>
</dbReference>
<organism evidence="1 2">
    <name type="scientific">Candidatus Nitrososphaera evergladensis SR1</name>
    <dbReference type="NCBI Taxonomy" id="1459636"/>
    <lineage>
        <taxon>Archaea</taxon>
        <taxon>Nitrososphaerota</taxon>
        <taxon>Nitrososphaeria</taxon>
        <taxon>Nitrososphaerales</taxon>
        <taxon>Nitrososphaeraceae</taxon>
        <taxon>Nitrososphaera</taxon>
    </lineage>
</organism>
<keyword evidence="2" id="KW-1185">Reference proteome</keyword>
<dbReference type="AlphaFoldDB" id="A0A075MPF4"/>
<dbReference type="OrthoDB" id="6556at2157"/>
<protein>
    <submittedName>
        <fullName evidence="1">Uncharacterized protein</fullName>
    </submittedName>
</protein>
<sequence length="91" mass="10213">MPKELSEAQAWEIVNPVCRELFELVNEKMVRFVSATESDNGTYAINLKSSRIHLASRGFKDSIGDIEYGEGKLRIGLRANGRPGNIFIDLE</sequence>
<dbReference type="RefSeq" id="WP_148699595.1">
    <property type="nucleotide sequence ID" value="NZ_CP007174.1"/>
</dbReference>
<dbReference type="KEGG" id="nev:NTE_00591"/>
<name>A0A075MPF4_9ARCH</name>
<gene>
    <name evidence="1" type="ORF">NTE_00591</name>
</gene>
<reference evidence="1 2" key="1">
    <citation type="journal article" date="2014" name="PLoS ONE">
        <title>Genome Sequence of Candidatus Nitrososphaera evergladensis from Group I.1b Enriched from Everglades Soil Reveals Novel Genomic Features of the Ammonia-Oxidizing Archaea.</title>
        <authorList>
            <person name="Zhalnina K.V."/>
            <person name="Dias R."/>
            <person name="Leonard M.T."/>
            <person name="Dorr de Quadros P."/>
            <person name="Camargo F.A."/>
            <person name="Drew J.C."/>
            <person name="Farmerie W.G."/>
            <person name="Daroub S.H."/>
            <person name="Triplett E.W."/>
        </authorList>
    </citation>
    <scope>NUCLEOTIDE SEQUENCE [LARGE SCALE GENOMIC DNA]</scope>
    <source>
        <strain evidence="1 2">SR1</strain>
    </source>
</reference>